<comment type="caution">
    <text evidence="1">The sequence shown here is derived from an EMBL/GenBank/DDBJ whole genome shotgun (WGS) entry which is preliminary data.</text>
</comment>
<gene>
    <name evidence="1" type="ORF">EBM89_00655</name>
</gene>
<protein>
    <submittedName>
        <fullName evidence="1">Uncharacterized protein</fullName>
    </submittedName>
</protein>
<proteinExistence type="predicted"/>
<keyword evidence="2" id="KW-1185">Reference proteome</keyword>
<sequence length="161" mass="17903">MTAPLVVPVTVRTVIRSTREGSKLMLASEDRARVRHRQHEFVMVSSQFLSDLSRSDATPSELSLLFYLLARIRLGSNVVPHFAGVEAAEATGLHPSSVSTALTRLTKRQVVRRTRSLGHPAIVINPHLASRADQKTREELCRSSRMPVKAITRLNDAGDRR</sequence>
<dbReference type="InterPro" id="IPR036388">
    <property type="entry name" value="WH-like_DNA-bd_sf"/>
</dbReference>
<reference evidence="1 2" key="1">
    <citation type="submission" date="2018-10" db="EMBL/GenBank/DDBJ databases">
        <title>Isolation, diversity and antifungal activity of actinobacteria from wheat.</title>
        <authorList>
            <person name="Han C."/>
        </authorList>
    </citation>
    <scope>NUCLEOTIDE SEQUENCE [LARGE SCALE GENOMIC DNA]</scope>
    <source>
        <strain evidence="1 2">NEAU-YY56</strain>
    </source>
</reference>
<dbReference type="EMBL" id="RFFI01000002">
    <property type="protein sequence ID" value="RMI14306.1"/>
    <property type="molecule type" value="Genomic_DNA"/>
</dbReference>
<dbReference type="Gene3D" id="1.10.10.10">
    <property type="entry name" value="Winged helix-like DNA-binding domain superfamily/Winged helix DNA-binding domain"/>
    <property type="match status" value="1"/>
</dbReference>
<dbReference type="AlphaFoldDB" id="A0A3M2JPM5"/>
<evidence type="ECO:0000313" key="1">
    <source>
        <dbReference type="EMBL" id="RMI14306.1"/>
    </source>
</evidence>
<organism evidence="1 2">
    <name type="scientific">Cellulomonas triticagri</name>
    <dbReference type="NCBI Taxonomy" id="2483352"/>
    <lineage>
        <taxon>Bacteria</taxon>
        <taxon>Bacillati</taxon>
        <taxon>Actinomycetota</taxon>
        <taxon>Actinomycetes</taxon>
        <taxon>Micrococcales</taxon>
        <taxon>Cellulomonadaceae</taxon>
        <taxon>Cellulomonas</taxon>
    </lineage>
</organism>
<evidence type="ECO:0000313" key="2">
    <source>
        <dbReference type="Proteomes" id="UP000269289"/>
    </source>
</evidence>
<accession>A0A3M2JPM5</accession>
<dbReference type="Proteomes" id="UP000269289">
    <property type="component" value="Unassembled WGS sequence"/>
</dbReference>
<name>A0A3M2JPM5_9CELL</name>